<dbReference type="PROSITE" id="PS51724">
    <property type="entry name" value="SPOR"/>
    <property type="match status" value="1"/>
</dbReference>
<feature type="region of interest" description="Disordered" evidence="2">
    <location>
        <begin position="268"/>
        <end position="326"/>
    </location>
</feature>
<keyword evidence="5" id="KW-1185">Reference proteome</keyword>
<dbReference type="InterPro" id="IPR011990">
    <property type="entry name" value="TPR-like_helical_dom_sf"/>
</dbReference>
<dbReference type="SUPFAM" id="SSF48452">
    <property type="entry name" value="TPR-like"/>
    <property type="match status" value="1"/>
</dbReference>
<evidence type="ECO:0000313" key="5">
    <source>
        <dbReference type="Proteomes" id="UP001595828"/>
    </source>
</evidence>
<dbReference type="Gene3D" id="1.25.40.10">
    <property type="entry name" value="Tetratricopeptide repeat domain"/>
    <property type="match status" value="1"/>
</dbReference>
<gene>
    <name evidence="4" type="ORF">ACFO0A_06010</name>
</gene>
<dbReference type="Pfam" id="PF05036">
    <property type="entry name" value="SPOR"/>
    <property type="match status" value="1"/>
</dbReference>
<evidence type="ECO:0000313" key="4">
    <source>
        <dbReference type="EMBL" id="MFC4294613.1"/>
    </source>
</evidence>
<keyword evidence="1" id="KW-0802">TPR repeat</keyword>
<sequence length="613" mass="64180">MTGGPALAQGTPGDDDFSSVSRPVVQSAPSGGSYALNAALGRLARNPSDVAALIDAGNAALSMGDFDAALGFLGRADQLSPGNPRVKTTLASAYIRNENPYDAIRLFNEAERAGANTAALAGDRGLAYDLVGDNVSAQRFYRQALAVAPSEEVVRRLALSQAIAGDRKGAEATLLSQVQRRLPAAWRTRAFMMAILGDEREAEAIAQGTMLPTMAQAIIPYLRYMPRLTPAQQAAAGNFGHFPRAAEIGRDDPRAVQYALANPQVRTGRGADAGLIPAGEPLGARNGGKKPKEDKASRRRRAEQERAAAADVRVAPGARSARSLPPQVAMATPAPAFQGPVYEPAVRPQPVSPPPVRVAAATPVPVQPRVAPPTSNPLPATRPVIAPAPTNGAPPSAFEQARLAQEASARPAQPVSQQPAAIQAVIPAPAPVAATAPARPALADLFNDFRPPAAEQSRSANVVDIFKLPPTQARPVAKAAPAGREPPPEAIVATKQTQPAAATVGKGKNAKAAPPPKPAAPSHPSRIWVQVATGRDKAALAFDWRKLTRQEPEAFKGRKSFTTPWGQANRLLTGPFESQAAAQAFLKLLDKNKIDAFLWTSPAGQAVDTLPIK</sequence>
<dbReference type="InterPro" id="IPR007730">
    <property type="entry name" value="SPOR-like_dom"/>
</dbReference>
<dbReference type="SUPFAM" id="SSF110997">
    <property type="entry name" value="Sporulation related repeat"/>
    <property type="match status" value="1"/>
</dbReference>
<dbReference type="Proteomes" id="UP001595828">
    <property type="component" value="Unassembled WGS sequence"/>
</dbReference>
<feature type="compositionally biased region" description="Low complexity" evidence="2">
    <location>
        <begin position="309"/>
        <end position="319"/>
    </location>
</feature>
<feature type="compositionally biased region" description="Low complexity" evidence="2">
    <location>
        <begin position="407"/>
        <end position="416"/>
    </location>
</feature>
<accession>A0ABV8RML3</accession>
<dbReference type="PROSITE" id="PS50005">
    <property type="entry name" value="TPR"/>
    <property type="match status" value="1"/>
</dbReference>
<dbReference type="InterPro" id="IPR036680">
    <property type="entry name" value="SPOR-like_sf"/>
</dbReference>
<dbReference type="InterPro" id="IPR019734">
    <property type="entry name" value="TPR_rpt"/>
</dbReference>
<proteinExistence type="predicted"/>
<organism evidence="4 5">
    <name type="scientific">Novosphingobium tardum</name>
    <dbReference type="NCBI Taxonomy" id="1538021"/>
    <lineage>
        <taxon>Bacteria</taxon>
        <taxon>Pseudomonadati</taxon>
        <taxon>Pseudomonadota</taxon>
        <taxon>Alphaproteobacteria</taxon>
        <taxon>Sphingomonadales</taxon>
        <taxon>Sphingomonadaceae</taxon>
        <taxon>Novosphingobium</taxon>
    </lineage>
</organism>
<dbReference type="RefSeq" id="WP_379538062.1">
    <property type="nucleotide sequence ID" value="NZ_JBHSDR010000003.1"/>
</dbReference>
<dbReference type="EMBL" id="JBHSDR010000003">
    <property type="protein sequence ID" value="MFC4294613.1"/>
    <property type="molecule type" value="Genomic_DNA"/>
</dbReference>
<feature type="repeat" description="TPR" evidence="1">
    <location>
        <begin position="50"/>
        <end position="83"/>
    </location>
</feature>
<name>A0ABV8RML3_9SPHN</name>
<feature type="domain" description="SPOR" evidence="3">
    <location>
        <begin position="521"/>
        <end position="602"/>
    </location>
</feature>
<evidence type="ECO:0000259" key="3">
    <source>
        <dbReference type="PROSITE" id="PS51724"/>
    </source>
</evidence>
<protein>
    <submittedName>
        <fullName evidence="4">Tetratricopeptide repeat protein</fullName>
    </submittedName>
</protein>
<dbReference type="SMART" id="SM00028">
    <property type="entry name" value="TPR"/>
    <property type="match status" value="3"/>
</dbReference>
<evidence type="ECO:0000256" key="2">
    <source>
        <dbReference type="SAM" id="MobiDB-lite"/>
    </source>
</evidence>
<feature type="compositionally biased region" description="Basic and acidic residues" evidence="2">
    <location>
        <begin position="290"/>
        <end position="308"/>
    </location>
</feature>
<feature type="region of interest" description="Disordered" evidence="2">
    <location>
        <begin position="504"/>
        <end position="523"/>
    </location>
</feature>
<feature type="region of interest" description="Disordered" evidence="2">
    <location>
        <begin position="1"/>
        <end position="30"/>
    </location>
</feature>
<feature type="region of interest" description="Disordered" evidence="2">
    <location>
        <begin position="367"/>
        <end position="416"/>
    </location>
</feature>
<dbReference type="Pfam" id="PF14559">
    <property type="entry name" value="TPR_19"/>
    <property type="match status" value="1"/>
</dbReference>
<comment type="caution">
    <text evidence="4">The sequence shown here is derived from an EMBL/GenBank/DDBJ whole genome shotgun (WGS) entry which is preliminary data.</text>
</comment>
<reference evidence="5" key="1">
    <citation type="journal article" date="2019" name="Int. J. Syst. Evol. Microbiol.">
        <title>The Global Catalogue of Microorganisms (GCM) 10K type strain sequencing project: providing services to taxonomists for standard genome sequencing and annotation.</title>
        <authorList>
            <consortium name="The Broad Institute Genomics Platform"/>
            <consortium name="The Broad Institute Genome Sequencing Center for Infectious Disease"/>
            <person name="Wu L."/>
            <person name="Ma J."/>
        </authorList>
    </citation>
    <scope>NUCLEOTIDE SEQUENCE [LARGE SCALE GENOMIC DNA]</scope>
    <source>
        <strain evidence="5">CGMCC 1.12989</strain>
    </source>
</reference>
<evidence type="ECO:0000256" key="1">
    <source>
        <dbReference type="PROSITE-ProRule" id="PRU00339"/>
    </source>
</evidence>